<keyword evidence="1" id="KW-0540">Nuclease</keyword>
<organism evidence="10 11">
    <name type="scientific">Anaeromicrobium sediminis</name>
    <dbReference type="NCBI Taxonomy" id="1478221"/>
    <lineage>
        <taxon>Bacteria</taxon>
        <taxon>Bacillati</taxon>
        <taxon>Bacillota</taxon>
        <taxon>Clostridia</taxon>
        <taxon>Peptostreptococcales</taxon>
        <taxon>Thermotaleaceae</taxon>
        <taxon>Anaeromicrobium</taxon>
    </lineage>
</organism>
<evidence type="ECO:0000259" key="8">
    <source>
        <dbReference type="SMART" id="SM00533"/>
    </source>
</evidence>
<dbReference type="EMBL" id="NIBG01000001">
    <property type="protein sequence ID" value="PAB61042.1"/>
    <property type="molecule type" value="Genomic_DNA"/>
</dbReference>
<reference evidence="10 11" key="1">
    <citation type="submission" date="2017-06" db="EMBL/GenBank/DDBJ databases">
        <title>Draft genome sequence of anaerobic fermentative bacterium Anaeromicrobium sediminis DY2726D isolated from West Pacific Ocean sediments.</title>
        <authorList>
            <person name="Zeng X."/>
        </authorList>
    </citation>
    <scope>NUCLEOTIDE SEQUENCE [LARGE SCALE GENOMIC DNA]</scope>
    <source>
        <strain evidence="10 11">DY2726D</strain>
    </source>
</reference>
<keyword evidence="7" id="KW-0238">DNA-binding</keyword>
<dbReference type="InterPro" id="IPR027417">
    <property type="entry name" value="P-loop_NTPase"/>
</dbReference>
<keyword evidence="11" id="KW-1185">Reference proteome</keyword>
<evidence type="ECO:0000313" key="10">
    <source>
        <dbReference type="EMBL" id="PAB61042.1"/>
    </source>
</evidence>
<dbReference type="AlphaFoldDB" id="A0A267MNR3"/>
<keyword evidence="2" id="KW-0699">rRNA-binding</keyword>
<accession>A0A267MNR3</accession>
<evidence type="ECO:0000313" key="11">
    <source>
        <dbReference type="Proteomes" id="UP000216024"/>
    </source>
</evidence>
<dbReference type="GO" id="GO:0140664">
    <property type="term" value="F:ATP-dependent DNA damage sensor activity"/>
    <property type="evidence" value="ECO:0007669"/>
    <property type="project" value="InterPro"/>
</dbReference>
<dbReference type="GO" id="GO:0004519">
    <property type="term" value="F:endonuclease activity"/>
    <property type="evidence" value="ECO:0007669"/>
    <property type="project" value="UniProtKB-KW"/>
</dbReference>
<dbReference type="FunFam" id="3.40.50.300:FF:000830">
    <property type="entry name" value="Endonuclease MutS2"/>
    <property type="match status" value="1"/>
</dbReference>
<protein>
    <submittedName>
        <fullName evidence="10">Mannonate oxidoreductase</fullName>
    </submittedName>
</protein>
<dbReference type="InterPro" id="IPR000432">
    <property type="entry name" value="DNA_mismatch_repair_MutS_C"/>
</dbReference>
<evidence type="ECO:0000256" key="5">
    <source>
        <dbReference type="ARBA" id="ARBA00022840"/>
    </source>
</evidence>
<dbReference type="SUPFAM" id="SSF48334">
    <property type="entry name" value="DNA repair protein MutS, domain III"/>
    <property type="match status" value="1"/>
</dbReference>
<evidence type="ECO:0000256" key="7">
    <source>
        <dbReference type="ARBA" id="ARBA00023125"/>
    </source>
</evidence>
<dbReference type="GO" id="GO:0005524">
    <property type="term" value="F:ATP binding"/>
    <property type="evidence" value="ECO:0007669"/>
    <property type="project" value="UniProtKB-KW"/>
</dbReference>
<evidence type="ECO:0000259" key="9">
    <source>
        <dbReference type="SMART" id="SM00534"/>
    </source>
</evidence>
<dbReference type="OrthoDB" id="9808166at2"/>
<keyword evidence="6" id="KW-0694">RNA-binding</keyword>
<dbReference type="InterPro" id="IPR005747">
    <property type="entry name" value="MutS2"/>
</dbReference>
<proteinExistence type="predicted"/>
<gene>
    <name evidence="10" type="ORF">CCE28_01010</name>
</gene>
<feature type="domain" description="DNA mismatch repair proteins mutS family" evidence="9">
    <location>
        <begin position="323"/>
        <end position="508"/>
    </location>
</feature>
<evidence type="ECO:0000256" key="3">
    <source>
        <dbReference type="ARBA" id="ARBA00022741"/>
    </source>
</evidence>
<dbReference type="Gene3D" id="3.40.50.300">
    <property type="entry name" value="P-loop containing nucleotide triphosphate hydrolases"/>
    <property type="match status" value="1"/>
</dbReference>
<dbReference type="Pfam" id="PF00488">
    <property type="entry name" value="MutS_V"/>
    <property type="match status" value="1"/>
</dbReference>
<dbReference type="Proteomes" id="UP000216024">
    <property type="component" value="Unassembled WGS sequence"/>
</dbReference>
<comment type="caution">
    <text evidence="10">The sequence shown here is derived from an EMBL/GenBank/DDBJ whole genome shotgun (WGS) entry which is preliminary data.</text>
</comment>
<evidence type="ECO:0000256" key="1">
    <source>
        <dbReference type="ARBA" id="ARBA00022722"/>
    </source>
</evidence>
<keyword evidence="3" id="KW-0547">Nucleotide-binding</keyword>
<feature type="domain" description="DNA mismatch repair protein MutS core" evidence="8">
    <location>
        <begin position="9"/>
        <end position="311"/>
    </location>
</feature>
<dbReference type="SMART" id="SM00534">
    <property type="entry name" value="MUTSac"/>
    <property type="match status" value="1"/>
</dbReference>
<name>A0A267MNR3_9FIRM</name>
<dbReference type="GO" id="GO:0006298">
    <property type="term" value="P:mismatch repair"/>
    <property type="evidence" value="ECO:0007669"/>
    <property type="project" value="InterPro"/>
</dbReference>
<dbReference type="GO" id="GO:0019843">
    <property type="term" value="F:rRNA binding"/>
    <property type="evidence" value="ECO:0007669"/>
    <property type="project" value="UniProtKB-KW"/>
</dbReference>
<dbReference type="Gene3D" id="1.10.1420.10">
    <property type="match status" value="2"/>
</dbReference>
<dbReference type="GO" id="GO:0016887">
    <property type="term" value="F:ATP hydrolysis activity"/>
    <property type="evidence" value="ECO:0007669"/>
    <property type="project" value="InterPro"/>
</dbReference>
<dbReference type="InterPro" id="IPR045076">
    <property type="entry name" value="MutS"/>
</dbReference>
<sequence>MNTNTLEKLGYNQLKETLKNFCISGLGKNLIDNLKPLTNIVGVKKRLNETSEAKNLLNNVNHIPFDGIHDITSLMNKIQKGSILEPNELINVSDFLRGSRRIKKFMMEQAFYAPTLSEYALALSSLDFIEDEINGSIKNNKVDSSASKDLFKIRKKIFTTEENIQQRLNKVLLSDKYKKYIQDFHVVKRNDRYTIPIKSSYKNKIDGAVIDVSSKGTTVFIEPTSICKYNEELTSLKYEEKAEEYQILAYLTGMLYEEIQSLNINIELISQYDMIFAKGKYSNYIDGVEPKINFHGYINIIKGRHPLLKEECIPLDFHIGNDYRTLVITGPNAGGKTVALKTIGLLTLAAQSGLHISASKGSSLSIFDNIFVDIGDNQSIENALSTFSSHMKNISQIVYEANNSSLVLFDEIGTGTEPNEGAGLAIAILEELYHMGCITIATTHYSNIKDYAYGHPEFENAYMRFNPETLEPLYEMVIGKGGDSNALWISRKMGLKEKILNRAKTYINTKEYNYGIVDARKIRKEQKESICKTDETINHFRVGDKVRLLDTNEKAIVYKEKDKNNNIEVMANNEFKSVNIKRVNILIKKEDLYPEGYDINSLFTSYESRKLEKDIKRGSKKALKKIQKDIKNRDL</sequence>
<dbReference type="GO" id="GO:0045910">
    <property type="term" value="P:negative regulation of DNA recombination"/>
    <property type="evidence" value="ECO:0007669"/>
    <property type="project" value="InterPro"/>
</dbReference>
<dbReference type="PANTHER" id="PTHR48466:SF2">
    <property type="entry name" value="OS10G0509000 PROTEIN"/>
    <property type="match status" value="1"/>
</dbReference>
<dbReference type="NCBIfam" id="TIGR01069">
    <property type="entry name" value="mutS2"/>
    <property type="match status" value="1"/>
</dbReference>
<dbReference type="PIRSF" id="PIRSF005814">
    <property type="entry name" value="MutS_YshD"/>
    <property type="match status" value="1"/>
</dbReference>
<dbReference type="PANTHER" id="PTHR48466">
    <property type="entry name" value="OS10G0509000 PROTEIN-RELATED"/>
    <property type="match status" value="1"/>
</dbReference>
<keyword evidence="5" id="KW-0067">ATP-binding</keyword>
<dbReference type="RefSeq" id="WP_095130079.1">
    <property type="nucleotide sequence ID" value="NZ_NIBG01000001.1"/>
</dbReference>
<dbReference type="SMART" id="SM00533">
    <property type="entry name" value="MUTSd"/>
    <property type="match status" value="1"/>
</dbReference>
<dbReference type="InterPro" id="IPR036187">
    <property type="entry name" value="DNA_mismatch_repair_MutS_sf"/>
</dbReference>
<evidence type="ECO:0000256" key="2">
    <source>
        <dbReference type="ARBA" id="ARBA00022730"/>
    </source>
</evidence>
<evidence type="ECO:0000256" key="4">
    <source>
        <dbReference type="ARBA" id="ARBA00022801"/>
    </source>
</evidence>
<dbReference type="InterPro" id="IPR007696">
    <property type="entry name" value="DNA_mismatch_repair_MutS_core"/>
</dbReference>
<dbReference type="GO" id="GO:0030983">
    <property type="term" value="F:mismatched DNA binding"/>
    <property type="evidence" value="ECO:0007669"/>
    <property type="project" value="InterPro"/>
</dbReference>
<keyword evidence="4" id="KW-0378">Hydrolase</keyword>
<evidence type="ECO:0000256" key="6">
    <source>
        <dbReference type="ARBA" id="ARBA00022884"/>
    </source>
</evidence>
<dbReference type="SUPFAM" id="SSF52540">
    <property type="entry name" value="P-loop containing nucleoside triphosphate hydrolases"/>
    <property type="match status" value="1"/>
</dbReference>